<dbReference type="GO" id="GO:0042450">
    <property type="term" value="P:L-arginine biosynthetic process via ornithine"/>
    <property type="evidence" value="ECO:0007669"/>
    <property type="project" value="InterPro"/>
</dbReference>
<evidence type="ECO:0000313" key="1">
    <source>
        <dbReference type="EMBL" id="EQD30566.1"/>
    </source>
</evidence>
<reference evidence="1" key="2">
    <citation type="journal article" date="2014" name="ISME J.">
        <title>Microbial stratification in low pH oxic and suboxic macroscopic growths along an acid mine drainage.</title>
        <authorList>
            <person name="Mendez-Garcia C."/>
            <person name="Mesa V."/>
            <person name="Sprenger R.R."/>
            <person name="Richter M."/>
            <person name="Diez M.S."/>
            <person name="Solano J."/>
            <person name="Bargiela R."/>
            <person name="Golyshina O.V."/>
            <person name="Manteca A."/>
            <person name="Ramos J.L."/>
            <person name="Gallego J.R."/>
            <person name="Llorente I."/>
            <person name="Martins Dos Santos V.A."/>
            <person name="Jensen O.N."/>
            <person name="Pelaez A.I."/>
            <person name="Sanchez J."/>
            <person name="Ferrer M."/>
        </authorList>
    </citation>
    <scope>NUCLEOTIDE SEQUENCE</scope>
</reference>
<dbReference type="InterPro" id="IPR009049">
    <property type="entry name" value="Argininosuccinate_lyase"/>
</dbReference>
<dbReference type="SUPFAM" id="SSF48557">
    <property type="entry name" value="L-aspartase-like"/>
    <property type="match status" value="1"/>
</dbReference>
<reference evidence="1" key="1">
    <citation type="submission" date="2013-08" db="EMBL/GenBank/DDBJ databases">
        <authorList>
            <person name="Mendez C."/>
            <person name="Richter M."/>
            <person name="Ferrer M."/>
            <person name="Sanchez J."/>
        </authorList>
    </citation>
    <scope>NUCLEOTIDE SEQUENCE</scope>
</reference>
<proteinExistence type="predicted"/>
<dbReference type="PANTHER" id="PTHR43814:SF1">
    <property type="entry name" value="ARGININOSUCCINATE LYASE"/>
    <property type="match status" value="1"/>
</dbReference>
<dbReference type="InterPro" id="IPR024083">
    <property type="entry name" value="Fumarase/histidase_N"/>
</dbReference>
<dbReference type="InterPro" id="IPR008948">
    <property type="entry name" value="L-Aspartase-like"/>
</dbReference>
<keyword evidence="1" id="KW-0456">Lyase</keyword>
<dbReference type="GO" id="GO:0005829">
    <property type="term" value="C:cytosol"/>
    <property type="evidence" value="ECO:0007669"/>
    <property type="project" value="TreeGrafter"/>
</dbReference>
<sequence length="71" mass="7884">MTLWQGRLGDVTDETVLRFTESLSFDIRLAPYDIEGSRAHVRGLARCGMITAEEESVLIASRGSCRGRVRA</sequence>
<comment type="caution">
    <text evidence="1">The sequence shown here is derived from an EMBL/GenBank/DDBJ whole genome shotgun (WGS) entry which is preliminary data.</text>
</comment>
<dbReference type="GO" id="GO:0004056">
    <property type="term" value="F:argininosuccinate lyase activity"/>
    <property type="evidence" value="ECO:0007669"/>
    <property type="project" value="InterPro"/>
</dbReference>
<dbReference type="EMBL" id="AUZX01014998">
    <property type="protein sequence ID" value="EQD30566.1"/>
    <property type="molecule type" value="Genomic_DNA"/>
</dbReference>
<gene>
    <name evidence="1" type="ORF">B1A_20325</name>
</gene>
<accession>T0Y613</accession>
<dbReference type="PANTHER" id="PTHR43814">
    <property type="entry name" value="ARGININOSUCCINATE LYASE"/>
    <property type="match status" value="1"/>
</dbReference>
<dbReference type="AlphaFoldDB" id="T0Y613"/>
<organism evidence="1">
    <name type="scientific">mine drainage metagenome</name>
    <dbReference type="NCBI Taxonomy" id="410659"/>
    <lineage>
        <taxon>unclassified sequences</taxon>
        <taxon>metagenomes</taxon>
        <taxon>ecological metagenomes</taxon>
    </lineage>
</organism>
<name>T0Y613_9ZZZZ</name>
<feature type="non-terminal residue" evidence="1">
    <location>
        <position position="71"/>
    </location>
</feature>
<protein>
    <submittedName>
        <fullName evidence="1">Argininosuccinate lyase</fullName>
    </submittedName>
</protein>
<dbReference type="Gene3D" id="1.10.275.10">
    <property type="entry name" value="Fumarase/aspartase (N-terminal domain)"/>
    <property type="match status" value="1"/>
</dbReference>